<feature type="domain" description="DNA polymerase III delta subunit C-terminal" evidence="8">
    <location>
        <begin position="253"/>
        <end position="326"/>
    </location>
</feature>
<dbReference type="Gene3D" id="3.40.50.300">
    <property type="entry name" value="P-loop containing nucleotide triphosphate hydrolases"/>
    <property type="match status" value="1"/>
</dbReference>
<dbReference type="RefSeq" id="WP_114373465.1">
    <property type="nucleotide sequence ID" value="NZ_CP031092.1"/>
</dbReference>
<evidence type="ECO:0000256" key="2">
    <source>
        <dbReference type="ARBA" id="ARBA00014363"/>
    </source>
</evidence>
<organism evidence="9 10">
    <name type="scientific">Salicibibacter kimchii</name>
    <dbReference type="NCBI Taxonomy" id="2099786"/>
    <lineage>
        <taxon>Bacteria</taxon>
        <taxon>Bacillati</taxon>
        <taxon>Bacillota</taxon>
        <taxon>Bacilli</taxon>
        <taxon>Bacillales</taxon>
        <taxon>Bacillaceae</taxon>
        <taxon>Salicibibacter</taxon>
    </lineage>
</organism>
<keyword evidence="4 9" id="KW-0548">Nucleotidyltransferase</keyword>
<evidence type="ECO:0000256" key="4">
    <source>
        <dbReference type="ARBA" id="ARBA00022695"/>
    </source>
</evidence>
<dbReference type="InterPro" id="IPR027417">
    <property type="entry name" value="P-loop_NTPase"/>
</dbReference>
<dbReference type="GO" id="GO:0003677">
    <property type="term" value="F:DNA binding"/>
    <property type="evidence" value="ECO:0007669"/>
    <property type="project" value="InterPro"/>
</dbReference>
<reference evidence="9 10" key="1">
    <citation type="journal article" date="2018" name="J. Microbiol.">
        <title>Salicibibacter kimchii gen. nov., sp. nov., a moderately halophilic and alkalitolerant bacterium in the family Bacillaceae, isolated from kimchi.</title>
        <authorList>
            <person name="Jang J.Y."/>
            <person name="Oh Y.J."/>
            <person name="Lim S.K."/>
            <person name="Park H.K."/>
            <person name="Lee C."/>
            <person name="Kim J.Y."/>
            <person name="Lee M.A."/>
            <person name="Choi H.J."/>
        </authorList>
    </citation>
    <scope>NUCLEOTIDE SEQUENCE [LARGE SCALE GENOMIC DNA]</scope>
    <source>
        <strain evidence="9 10">NKC1-1</strain>
    </source>
</reference>
<evidence type="ECO:0000313" key="10">
    <source>
        <dbReference type="Proteomes" id="UP000252100"/>
    </source>
</evidence>
<sequence>MEWDTLQAEQPVVARLLQHAVWRERLPHAYIFEGEALDEQFRAAALLCRAFLCSDQHPEAKPCNQCSECKRVRAGDHPDVTVIRPDGLSIKKEQVALLQKEFAYKGMESTKKAYIIEEADKMTTSAANSLLTSLEEPNGETLAILVTGNLHFLLPTIVSRSQVISFMPLSEEKRQARLKEKGETNELAAIKARIGDTPTDLDKKEGTSWIVQGRQVVIQLAEEVLKRPPQAKLLLQEKWHTHFKDRESVDIGLDLFLFWYRDALYTKWGREDLAYPDQLERLKTEASNRSESMLAANMRAVMEAKRYLAANVNPQLLMERLLLRLQEGS</sequence>
<dbReference type="Gene3D" id="1.20.272.10">
    <property type="match status" value="1"/>
</dbReference>
<accession>A0A345C037</accession>
<dbReference type="EC" id="2.7.7.7" evidence="1"/>
<dbReference type="OrthoDB" id="9810148at2"/>
<dbReference type="GO" id="GO:0006261">
    <property type="term" value="P:DNA-templated DNA replication"/>
    <property type="evidence" value="ECO:0007669"/>
    <property type="project" value="TreeGrafter"/>
</dbReference>
<proteinExistence type="predicted"/>
<keyword evidence="3 9" id="KW-0808">Transferase</keyword>
<dbReference type="GO" id="GO:0009360">
    <property type="term" value="C:DNA polymerase III complex"/>
    <property type="evidence" value="ECO:0007669"/>
    <property type="project" value="InterPro"/>
</dbReference>
<dbReference type="EMBL" id="CP031092">
    <property type="protein sequence ID" value="AXF56568.1"/>
    <property type="molecule type" value="Genomic_DNA"/>
</dbReference>
<dbReference type="PANTHER" id="PTHR11669">
    <property type="entry name" value="REPLICATION FACTOR C / DNA POLYMERASE III GAMMA-TAU SUBUNIT"/>
    <property type="match status" value="1"/>
</dbReference>
<dbReference type="GO" id="GO:0003887">
    <property type="term" value="F:DNA-directed DNA polymerase activity"/>
    <property type="evidence" value="ECO:0007669"/>
    <property type="project" value="UniProtKB-KW"/>
</dbReference>
<dbReference type="Pfam" id="PF09115">
    <property type="entry name" value="DNApol3-delta_C"/>
    <property type="match status" value="1"/>
</dbReference>
<comment type="catalytic activity">
    <reaction evidence="7">
        <text>DNA(n) + a 2'-deoxyribonucleoside 5'-triphosphate = DNA(n+1) + diphosphate</text>
        <dbReference type="Rhea" id="RHEA:22508"/>
        <dbReference type="Rhea" id="RHEA-COMP:17339"/>
        <dbReference type="Rhea" id="RHEA-COMP:17340"/>
        <dbReference type="ChEBI" id="CHEBI:33019"/>
        <dbReference type="ChEBI" id="CHEBI:61560"/>
        <dbReference type="ChEBI" id="CHEBI:173112"/>
        <dbReference type="EC" id="2.7.7.7"/>
    </reaction>
</comment>
<keyword evidence="10" id="KW-1185">Reference proteome</keyword>
<dbReference type="KEGG" id="rue:DT065_11410"/>
<dbReference type="Proteomes" id="UP000252100">
    <property type="component" value="Chromosome"/>
</dbReference>
<evidence type="ECO:0000256" key="5">
    <source>
        <dbReference type="ARBA" id="ARBA00022705"/>
    </source>
</evidence>
<gene>
    <name evidence="9" type="ORF">DT065_11410</name>
</gene>
<keyword evidence="5" id="KW-0235">DNA replication</keyword>
<dbReference type="Pfam" id="PF13177">
    <property type="entry name" value="DNA_pol3_delta2"/>
    <property type="match status" value="1"/>
</dbReference>
<name>A0A345C037_9BACI</name>
<keyword evidence="6" id="KW-0239">DNA-directed DNA polymerase</keyword>
<evidence type="ECO:0000256" key="1">
    <source>
        <dbReference type="ARBA" id="ARBA00012417"/>
    </source>
</evidence>
<evidence type="ECO:0000256" key="3">
    <source>
        <dbReference type="ARBA" id="ARBA00022679"/>
    </source>
</evidence>
<dbReference type="PANTHER" id="PTHR11669:SF8">
    <property type="entry name" value="DNA POLYMERASE III SUBUNIT DELTA"/>
    <property type="match status" value="1"/>
</dbReference>
<dbReference type="SUPFAM" id="SSF52540">
    <property type="entry name" value="P-loop containing nucleoside triphosphate hydrolases"/>
    <property type="match status" value="1"/>
</dbReference>
<evidence type="ECO:0000256" key="6">
    <source>
        <dbReference type="ARBA" id="ARBA00022932"/>
    </source>
</evidence>
<protein>
    <recommendedName>
        <fullName evidence="2">DNA polymerase III subunit delta'</fullName>
        <ecNumber evidence="1">2.7.7.7</ecNumber>
    </recommendedName>
</protein>
<dbReference type="InterPro" id="IPR015199">
    <property type="entry name" value="DNA_pol_III_delta_C"/>
</dbReference>
<dbReference type="AlphaFoldDB" id="A0A345C037"/>
<evidence type="ECO:0000256" key="7">
    <source>
        <dbReference type="ARBA" id="ARBA00049244"/>
    </source>
</evidence>
<evidence type="ECO:0000313" key="9">
    <source>
        <dbReference type="EMBL" id="AXF56568.1"/>
    </source>
</evidence>
<dbReference type="InterPro" id="IPR050238">
    <property type="entry name" value="DNA_Rep/Repair_Clamp_Loader"/>
</dbReference>
<evidence type="ECO:0000259" key="8">
    <source>
        <dbReference type="Pfam" id="PF09115"/>
    </source>
</evidence>